<organism evidence="2 3">
    <name type="scientific">Cupriavidus taiwanensis</name>
    <dbReference type="NCBI Taxonomy" id="164546"/>
    <lineage>
        <taxon>Bacteria</taxon>
        <taxon>Pseudomonadati</taxon>
        <taxon>Pseudomonadota</taxon>
        <taxon>Betaproteobacteria</taxon>
        <taxon>Burkholderiales</taxon>
        <taxon>Burkholderiaceae</taxon>
        <taxon>Cupriavidus</taxon>
    </lineage>
</organism>
<reference evidence="2 3" key="1">
    <citation type="submission" date="2018-01" db="EMBL/GenBank/DDBJ databases">
        <authorList>
            <person name="Clerissi C."/>
        </authorList>
    </citation>
    <scope>NUCLEOTIDE SEQUENCE [LARGE SCALE GENOMIC DNA]</scope>
    <source>
        <strain evidence="2">Cupriavidus taiwanensis STM 6021</strain>
    </source>
</reference>
<evidence type="ECO:0000256" key="1">
    <source>
        <dbReference type="SAM" id="MobiDB-lite"/>
    </source>
</evidence>
<gene>
    <name evidence="2" type="ORF">CBM2594_B10296</name>
</gene>
<dbReference type="EMBL" id="LT978514">
    <property type="protein sequence ID" value="SPC21192.1"/>
    <property type="molecule type" value="Genomic_DNA"/>
</dbReference>
<protein>
    <submittedName>
        <fullName evidence="2">Uncharacterized protein</fullName>
    </submittedName>
</protein>
<proteinExistence type="predicted"/>
<feature type="region of interest" description="Disordered" evidence="1">
    <location>
        <begin position="117"/>
        <end position="136"/>
    </location>
</feature>
<evidence type="ECO:0000313" key="3">
    <source>
        <dbReference type="Proteomes" id="UP000257139"/>
    </source>
</evidence>
<accession>A0A7Z7NNY1</accession>
<name>A0A7Z7NNY1_9BURK</name>
<sequence>MAARVPSRRRQARPRGSKSGARGSGRPQRGLSDRDARNRACGGAGTGTPARKVHVRAVAIAVRNGMLQKLHGGVSCAMRRDGRPASRTAVPPGDAVSGCIPARSFVFADFCIGPRAPSRKAARYSAARNRSGRASG</sequence>
<dbReference type="Proteomes" id="UP000257139">
    <property type="component" value="Chromosome CBM2594_b"/>
</dbReference>
<feature type="region of interest" description="Disordered" evidence="1">
    <location>
        <begin position="1"/>
        <end position="49"/>
    </location>
</feature>
<dbReference type="AlphaFoldDB" id="A0A7Z7NNY1"/>
<feature type="compositionally biased region" description="Basic residues" evidence="1">
    <location>
        <begin position="1"/>
        <end position="16"/>
    </location>
</feature>
<evidence type="ECO:0000313" key="2">
    <source>
        <dbReference type="EMBL" id="SPC21192.1"/>
    </source>
</evidence>
<feature type="compositionally biased region" description="Low complexity" evidence="1">
    <location>
        <begin position="17"/>
        <end position="27"/>
    </location>
</feature>